<dbReference type="SUPFAM" id="SSF48008">
    <property type="entry name" value="GntR ligand-binding domain-like"/>
    <property type="match status" value="1"/>
</dbReference>
<evidence type="ECO:0000256" key="1">
    <source>
        <dbReference type="ARBA" id="ARBA00023015"/>
    </source>
</evidence>
<dbReference type="Gene3D" id="1.10.10.10">
    <property type="entry name" value="Winged helix-like DNA-binding domain superfamily/Winged helix DNA-binding domain"/>
    <property type="match status" value="1"/>
</dbReference>
<keyword evidence="1" id="KW-0805">Transcription regulation</keyword>
<gene>
    <name evidence="5" type="ORF">RBR11_06185</name>
</gene>
<dbReference type="InterPro" id="IPR000524">
    <property type="entry name" value="Tscrpt_reg_HTH_GntR"/>
</dbReference>
<dbReference type="InterPro" id="IPR036390">
    <property type="entry name" value="WH_DNA-bd_sf"/>
</dbReference>
<dbReference type="RefSeq" id="WP_308488444.1">
    <property type="nucleotide sequence ID" value="NZ_JAVFCB010000003.1"/>
</dbReference>
<dbReference type="Proteomes" id="UP001230289">
    <property type="component" value="Unassembled WGS sequence"/>
</dbReference>
<keyword evidence="6" id="KW-1185">Reference proteome</keyword>
<dbReference type="PANTHER" id="PTHR43537:SF45">
    <property type="entry name" value="GNTR FAMILY REGULATORY PROTEIN"/>
    <property type="match status" value="1"/>
</dbReference>
<dbReference type="SMART" id="SM00345">
    <property type="entry name" value="HTH_GNTR"/>
    <property type="match status" value="1"/>
</dbReference>
<keyword evidence="3" id="KW-0804">Transcription</keyword>
<reference evidence="5 6" key="1">
    <citation type="submission" date="2023-08" db="EMBL/GenBank/DDBJ databases">
        <title>Microbacterium sp. nov., isolated from a waste landfill.</title>
        <authorList>
            <person name="Wen W."/>
        </authorList>
    </citation>
    <scope>NUCLEOTIDE SEQUENCE [LARGE SCALE GENOMIC DNA]</scope>
    <source>
        <strain evidence="5 6">ASV81</strain>
    </source>
</reference>
<proteinExistence type="predicted"/>
<name>A0ABU0XIJ1_9MICO</name>
<dbReference type="CDD" id="cd07377">
    <property type="entry name" value="WHTH_GntR"/>
    <property type="match status" value="1"/>
</dbReference>
<feature type="domain" description="HTH gntR-type" evidence="4">
    <location>
        <begin position="6"/>
        <end position="74"/>
    </location>
</feature>
<sequence>MNARPLGMGEQIAHRLRVEILTGGVEDGTHLAEDALAARFDVSRGPVRDALRQLETEGLVENRRKRLYTRVLGLEGIEELYELREALESLAIRLAIARASAKDWDRVQEIVDRMRAAGELGDVEMFADADMQFHTAFYTLSRNRRLIEAWRPYQHTFEILFEMSDTPDIPAATADHQGFLEIIRTGDADAAVRRLHLHLTLAKGHIRDVLRKTADPSDAVAED</sequence>
<dbReference type="InterPro" id="IPR008920">
    <property type="entry name" value="TF_FadR/GntR_C"/>
</dbReference>
<dbReference type="PANTHER" id="PTHR43537">
    <property type="entry name" value="TRANSCRIPTIONAL REGULATOR, GNTR FAMILY"/>
    <property type="match status" value="1"/>
</dbReference>
<organism evidence="5 6">
    <name type="scientific">Microbacterium capsulatum</name>
    <dbReference type="NCBI Taxonomy" id="3041921"/>
    <lineage>
        <taxon>Bacteria</taxon>
        <taxon>Bacillati</taxon>
        <taxon>Actinomycetota</taxon>
        <taxon>Actinomycetes</taxon>
        <taxon>Micrococcales</taxon>
        <taxon>Microbacteriaceae</taxon>
        <taxon>Microbacterium</taxon>
    </lineage>
</organism>
<dbReference type="Pfam" id="PF00392">
    <property type="entry name" value="GntR"/>
    <property type="match status" value="1"/>
</dbReference>
<protein>
    <submittedName>
        <fullName evidence="5">GntR family transcriptional regulator</fullName>
    </submittedName>
</protein>
<comment type="caution">
    <text evidence="5">The sequence shown here is derived from an EMBL/GenBank/DDBJ whole genome shotgun (WGS) entry which is preliminary data.</text>
</comment>
<dbReference type="SUPFAM" id="SSF46785">
    <property type="entry name" value="Winged helix' DNA-binding domain"/>
    <property type="match status" value="1"/>
</dbReference>
<dbReference type="InterPro" id="IPR036388">
    <property type="entry name" value="WH-like_DNA-bd_sf"/>
</dbReference>
<keyword evidence="2" id="KW-0238">DNA-binding</keyword>
<dbReference type="PROSITE" id="PS50949">
    <property type="entry name" value="HTH_GNTR"/>
    <property type="match status" value="1"/>
</dbReference>
<accession>A0ABU0XIJ1</accession>
<dbReference type="Pfam" id="PF07729">
    <property type="entry name" value="FCD"/>
    <property type="match status" value="1"/>
</dbReference>
<dbReference type="EMBL" id="JAVFCB010000003">
    <property type="protein sequence ID" value="MDQ4213500.1"/>
    <property type="molecule type" value="Genomic_DNA"/>
</dbReference>
<dbReference type="InterPro" id="IPR011711">
    <property type="entry name" value="GntR_C"/>
</dbReference>
<evidence type="ECO:0000313" key="5">
    <source>
        <dbReference type="EMBL" id="MDQ4213500.1"/>
    </source>
</evidence>
<dbReference type="PRINTS" id="PR00035">
    <property type="entry name" value="HTHGNTR"/>
</dbReference>
<evidence type="ECO:0000259" key="4">
    <source>
        <dbReference type="PROSITE" id="PS50949"/>
    </source>
</evidence>
<dbReference type="Gene3D" id="1.20.120.530">
    <property type="entry name" value="GntR ligand-binding domain-like"/>
    <property type="match status" value="1"/>
</dbReference>
<evidence type="ECO:0000256" key="2">
    <source>
        <dbReference type="ARBA" id="ARBA00023125"/>
    </source>
</evidence>
<evidence type="ECO:0000256" key="3">
    <source>
        <dbReference type="ARBA" id="ARBA00023163"/>
    </source>
</evidence>
<evidence type="ECO:0000313" key="6">
    <source>
        <dbReference type="Proteomes" id="UP001230289"/>
    </source>
</evidence>
<dbReference type="SMART" id="SM00895">
    <property type="entry name" value="FCD"/>
    <property type="match status" value="1"/>
</dbReference>